<comment type="caution">
    <text evidence="3">The sequence shown here is derived from an EMBL/GenBank/DDBJ whole genome shotgun (WGS) entry which is preliminary data.</text>
</comment>
<gene>
    <name evidence="3" type="ORF">KW868_07935</name>
</gene>
<feature type="region of interest" description="Disordered" evidence="1">
    <location>
        <begin position="28"/>
        <end position="48"/>
    </location>
</feature>
<proteinExistence type="predicted"/>
<dbReference type="Proteomes" id="UP000887320">
    <property type="component" value="Unassembled WGS sequence"/>
</dbReference>
<keyword evidence="2" id="KW-0732">Signal</keyword>
<feature type="chain" id="PRO_5043433419" evidence="2">
    <location>
        <begin position="26"/>
        <end position="48"/>
    </location>
</feature>
<feature type="compositionally biased region" description="Polar residues" evidence="1">
    <location>
        <begin position="28"/>
        <end position="37"/>
    </location>
</feature>
<protein>
    <submittedName>
        <fullName evidence="3">Uncharacterized protein</fullName>
    </submittedName>
</protein>
<reference evidence="3" key="1">
    <citation type="submission" date="2021-07" db="EMBL/GenBank/DDBJ databases">
        <authorList>
            <person name="Fernandez M."/>
            <person name="Pereira P."/>
            <person name="Torres Tejerizo G.A."/>
            <person name="Gonzalez P."/>
            <person name="Agostini E."/>
        </authorList>
    </citation>
    <scope>NUCLEOTIDE SEQUENCE</scope>
    <source>
        <strain evidence="3">SFC 500-1A</strain>
    </source>
</reference>
<dbReference type="RefSeq" id="WP_166781954.1">
    <property type="nucleotide sequence ID" value="NZ_AP014630.1"/>
</dbReference>
<evidence type="ECO:0000313" key="4">
    <source>
        <dbReference type="Proteomes" id="UP000887320"/>
    </source>
</evidence>
<evidence type="ECO:0000256" key="2">
    <source>
        <dbReference type="SAM" id="SignalP"/>
    </source>
</evidence>
<dbReference type="AlphaFoldDB" id="A0A077L5N5"/>
<dbReference type="GeneID" id="67746418"/>
<evidence type="ECO:0000313" key="3">
    <source>
        <dbReference type="EMBL" id="MCF0264390.1"/>
    </source>
</evidence>
<organism evidence="3 4">
    <name type="scientific">Acinetobacter guillouiae</name>
    <name type="common">Acinetobacter genomosp. 11</name>
    <dbReference type="NCBI Taxonomy" id="106649"/>
    <lineage>
        <taxon>Bacteria</taxon>
        <taxon>Pseudomonadati</taxon>
        <taxon>Pseudomonadota</taxon>
        <taxon>Gammaproteobacteria</taxon>
        <taxon>Moraxellales</taxon>
        <taxon>Moraxellaceae</taxon>
        <taxon>Acinetobacter</taxon>
    </lineage>
</organism>
<dbReference type="KEGG" id="agu:AS4_34230"/>
<sequence length="48" mass="5454">MLKKPKRWLSYIYIFPILLALTACNDSNDDQATTQPDGSKKPLMRCAP</sequence>
<dbReference type="PROSITE" id="PS51257">
    <property type="entry name" value="PROKAR_LIPOPROTEIN"/>
    <property type="match status" value="1"/>
</dbReference>
<accession>A0A077L5N5</accession>
<evidence type="ECO:0000256" key="1">
    <source>
        <dbReference type="SAM" id="MobiDB-lite"/>
    </source>
</evidence>
<dbReference type="EMBL" id="JAHWXT010000002">
    <property type="protein sequence ID" value="MCF0264390.1"/>
    <property type="molecule type" value="Genomic_DNA"/>
</dbReference>
<name>A0A077L5N5_ACIGI</name>
<feature type="signal peptide" evidence="2">
    <location>
        <begin position="1"/>
        <end position="25"/>
    </location>
</feature>